<feature type="transmembrane region" description="Helical" evidence="1">
    <location>
        <begin position="197"/>
        <end position="218"/>
    </location>
</feature>
<keyword evidence="1" id="KW-0812">Transmembrane</keyword>
<proteinExistence type="predicted"/>
<evidence type="ECO:0008006" key="4">
    <source>
        <dbReference type="Google" id="ProtNLM"/>
    </source>
</evidence>
<evidence type="ECO:0000256" key="1">
    <source>
        <dbReference type="SAM" id="Phobius"/>
    </source>
</evidence>
<comment type="caution">
    <text evidence="2">The sequence shown here is derived from an EMBL/GenBank/DDBJ whole genome shotgun (WGS) entry which is preliminary data.</text>
</comment>
<gene>
    <name evidence="2" type="ORF">ACFSSA_06120</name>
</gene>
<feature type="transmembrane region" description="Helical" evidence="1">
    <location>
        <begin position="171"/>
        <end position="191"/>
    </location>
</feature>
<dbReference type="EMBL" id="JBHUIT010000005">
    <property type="protein sequence ID" value="MFD2256241.1"/>
    <property type="molecule type" value="Genomic_DNA"/>
</dbReference>
<dbReference type="Proteomes" id="UP001597375">
    <property type="component" value="Unassembled WGS sequence"/>
</dbReference>
<reference evidence="3" key="1">
    <citation type="journal article" date="2019" name="Int. J. Syst. Evol. Microbiol.">
        <title>The Global Catalogue of Microorganisms (GCM) 10K type strain sequencing project: providing services to taxonomists for standard genome sequencing and annotation.</title>
        <authorList>
            <consortium name="The Broad Institute Genomics Platform"/>
            <consortium name="The Broad Institute Genome Sequencing Center for Infectious Disease"/>
            <person name="Wu L."/>
            <person name="Ma J."/>
        </authorList>
    </citation>
    <scope>NUCLEOTIDE SEQUENCE [LARGE SCALE GENOMIC DNA]</scope>
    <source>
        <strain evidence="3">CGMCC 4.7106</strain>
    </source>
</reference>
<accession>A0ABW5D6A1</accession>
<feature type="transmembrane region" description="Helical" evidence="1">
    <location>
        <begin position="6"/>
        <end position="23"/>
    </location>
</feature>
<dbReference type="RefSeq" id="WP_386819306.1">
    <property type="nucleotide sequence ID" value="NZ_JBHUIT010000005.1"/>
</dbReference>
<evidence type="ECO:0000313" key="3">
    <source>
        <dbReference type="Proteomes" id="UP001597375"/>
    </source>
</evidence>
<protein>
    <recommendedName>
        <fullName evidence="4">DUF2207 domain-containing protein</fullName>
    </recommendedName>
</protein>
<organism evidence="2 3">
    <name type="scientific">Luteolibacter algae</name>
    <dbReference type="NCBI Taxonomy" id="454151"/>
    <lineage>
        <taxon>Bacteria</taxon>
        <taxon>Pseudomonadati</taxon>
        <taxon>Verrucomicrobiota</taxon>
        <taxon>Verrucomicrobiia</taxon>
        <taxon>Verrucomicrobiales</taxon>
        <taxon>Verrucomicrobiaceae</taxon>
        <taxon>Luteolibacter</taxon>
    </lineage>
</organism>
<sequence>MPAFFEFLLVALALYIWESTLWLPKQGVALRRSWLGKKWRVIQASALLSMRDLGLVPMSPVPPDIGLAPCASFPLAVAENGEIHVSSSDGIFTHSTARAWEDIRFSKPYLHVGQHRIRCQSPAVAQLLRDGKLQGLTPAEAIRRAWKLTLSPSRAKWELRKWSLVSSSLRLYPPALTFGFFLALPFVYFTFGSVATFWFSIWLWCLMLGCAGNLFWLAKRAYPGARGELRQDALLSLLIPFHAMRSLELASVHAFGTTHPTAVLIQANQANHPWLARFYREKIFPRPTHPGDAVIARNILPLLENHLSKYGFESSSFLSAPDRSEDREASAWCPRCHGMFLQGKKTCVDCGNLRLNPFDK</sequence>
<keyword evidence="1" id="KW-1133">Transmembrane helix</keyword>
<keyword evidence="1" id="KW-0472">Membrane</keyword>
<evidence type="ECO:0000313" key="2">
    <source>
        <dbReference type="EMBL" id="MFD2256241.1"/>
    </source>
</evidence>
<name>A0ABW5D6A1_9BACT</name>
<keyword evidence="3" id="KW-1185">Reference proteome</keyword>